<accession>A0A923N4D9</accession>
<feature type="chain" id="PRO_5036966300" description="DUF3221 domain-containing protein" evidence="1">
    <location>
        <begin position="25"/>
        <end position="136"/>
    </location>
</feature>
<dbReference type="Proteomes" id="UP000603640">
    <property type="component" value="Unassembled WGS sequence"/>
</dbReference>
<comment type="caution">
    <text evidence="2">The sequence shown here is derived from an EMBL/GenBank/DDBJ whole genome shotgun (WGS) entry which is preliminary data.</text>
</comment>
<dbReference type="PROSITE" id="PS51257">
    <property type="entry name" value="PROKAR_LIPOPROTEIN"/>
    <property type="match status" value="1"/>
</dbReference>
<evidence type="ECO:0000313" key="2">
    <source>
        <dbReference type="EMBL" id="MBC5991954.1"/>
    </source>
</evidence>
<evidence type="ECO:0000313" key="3">
    <source>
        <dbReference type="Proteomes" id="UP000603640"/>
    </source>
</evidence>
<proteinExistence type="predicted"/>
<dbReference type="EMBL" id="JACRVF010000001">
    <property type="protein sequence ID" value="MBC5991954.1"/>
    <property type="molecule type" value="Genomic_DNA"/>
</dbReference>
<dbReference type="AlphaFoldDB" id="A0A923N4D9"/>
<keyword evidence="1" id="KW-0732">Signal</keyword>
<organism evidence="2 3">
    <name type="scientific">Pontibacter cellulosilyticus</name>
    <dbReference type="NCBI Taxonomy" id="1720253"/>
    <lineage>
        <taxon>Bacteria</taxon>
        <taxon>Pseudomonadati</taxon>
        <taxon>Bacteroidota</taxon>
        <taxon>Cytophagia</taxon>
        <taxon>Cytophagales</taxon>
        <taxon>Hymenobacteraceae</taxon>
        <taxon>Pontibacter</taxon>
    </lineage>
</organism>
<evidence type="ECO:0000256" key="1">
    <source>
        <dbReference type="SAM" id="SignalP"/>
    </source>
</evidence>
<gene>
    <name evidence="2" type="ORF">H8S84_03795</name>
</gene>
<keyword evidence="3" id="KW-1185">Reference proteome</keyword>
<protein>
    <recommendedName>
        <fullName evidence="4">DUF3221 domain-containing protein</fullName>
    </recommendedName>
</protein>
<feature type="signal peptide" evidence="1">
    <location>
        <begin position="1"/>
        <end position="24"/>
    </location>
</feature>
<sequence length="136" mass="14631">MALKHIQKILIPILLLGVMWLSSCQTGSTPAGTATEENKSMGPERVDIRGSIIASRYSDGQVVLEIEGIPPAPGSRYDRAYVLVLPTAQIIDLTGGVISYNELRQGQNVAILLRSGGQGNRVGVGVARKIWIEDAY</sequence>
<name>A0A923N4D9_9BACT</name>
<dbReference type="RefSeq" id="WP_187065925.1">
    <property type="nucleotide sequence ID" value="NZ_JACRVF010000001.1"/>
</dbReference>
<reference evidence="2" key="1">
    <citation type="submission" date="2020-08" db="EMBL/GenBank/DDBJ databases">
        <title>Pontibacter sp. SD6 16S ribosomal RNA gene Genome sequencing and assembly.</title>
        <authorList>
            <person name="Kang M."/>
        </authorList>
    </citation>
    <scope>NUCLEOTIDE SEQUENCE</scope>
    <source>
        <strain evidence="2">SD6</strain>
    </source>
</reference>
<evidence type="ECO:0008006" key="4">
    <source>
        <dbReference type="Google" id="ProtNLM"/>
    </source>
</evidence>